<gene>
    <name evidence="2" type="ORF">C8J55DRAFT_564207</name>
</gene>
<dbReference type="Proteomes" id="UP001150238">
    <property type="component" value="Unassembled WGS sequence"/>
</dbReference>
<sequence length="410" mass="47194">MPYDITSIRQDALRSEISRLRGKPVIEMEQLVFKVVLKGGERMIARCERAGPDLEDPREVQRRLHKHATVLDTLRKAYGIPVPLVYHVEPNPEVIGAPWILMERIPGGELHYVVSRWEKAVREDNMKIVIGQYAVVYARIFDTITPEPLSSMLAEERQYDHFDSMPPAFDIKLHYESSTNDPDVLRARVYRQETATFIAHRLWDSMYEEYGAEAGGRPELPVLHKLKALVPAFIPSVEAYLELDDNGQSLLGSKKLHHFDPSVSNIMVDPDTAKITGIIDWEFTVATPALLSAAYPEWIRYDGQQSPTSHWSSHLLQLSPDKFEYGMWRDMYEEASIIFNIDVGKISMNYLKALRAGRELQELIDWCRFAVYGRPLDERMAFLDSWVNSQANKFGVDVESVPIRQKKDWM</sequence>
<evidence type="ECO:0000313" key="3">
    <source>
        <dbReference type="Proteomes" id="UP001150238"/>
    </source>
</evidence>
<dbReference type="EMBL" id="JANVFS010000033">
    <property type="protein sequence ID" value="KAJ4469939.1"/>
    <property type="molecule type" value="Genomic_DNA"/>
</dbReference>
<accession>A0A9W9DGV7</accession>
<dbReference type="Gene3D" id="3.90.1200.10">
    <property type="match status" value="1"/>
</dbReference>
<proteinExistence type="predicted"/>
<dbReference type="InterPro" id="IPR051678">
    <property type="entry name" value="AGP_Transferase"/>
</dbReference>
<dbReference type="SUPFAM" id="SSF56112">
    <property type="entry name" value="Protein kinase-like (PK-like)"/>
    <property type="match status" value="1"/>
</dbReference>
<reference evidence="2" key="1">
    <citation type="submission" date="2022-08" db="EMBL/GenBank/DDBJ databases">
        <authorList>
            <consortium name="DOE Joint Genome Institute"/>
            <person name="Min B."/>
            <person name="Riley R."/>
            <person name="Sierra-Patev S."/>
            <person name="Naranjo-Ortiz M."/>
            <person name="Looney B."/>
            <person name="Konkel Z."/>
            <person name="Slot J.C."/>
            <person name="Sakamoto Y."/>
            <person name="Steenwyk J.L."/>
            <person name="Rokas A."/>
            <person name="Carro J."/>
            <person name="Camarero S."/>
            <person name="Ferreira P."/>
            <person name="Molpeceres G."/>
            <person name="Ruiz-Duenas F.J."/>
            <person name="Serrano A."/>
            <person name="Henrissat B."/>
            <person name="Drula E."/>
            <person name="Hughes K.W."/>
            <person name="Mata J.L."/>
            <person name="Ishikawa N.K."/>
            <person name="Vargas-Isla R."/>
            <person name="Ushijima S."/>
            <person name="Smith C.A."/>
            <person name="Ahrendt S."/>
            <person name="Andreopoulos W."/>
            <person name="He G."/>
            <person name="Labutti K."/>
            <person name="Lipzen A."/>
            <person name="Ng V."/>
            <person name="Sandor L."/>
            <person name="Barry K."/>
            <person name="Martinez A.T."/>
            <person name="Xiao Y."/>
            <person name="Gibbons J.G."/>
            <person name="Terashima K."/>
            <person name="Hibbett D.S."/>
            <person name="Grigoriev I.V."/>
        </authorList>
    </citation>
    <scope>NUCLEOTIDE SEQUENCE</scope>
    <source>
        <strain evidence="2">Sp2 HRB7682 ss15</strain>
    </source>
</reference>
<name>A0A9W9DGV7_9AGAR</name>
<dbReference type="PANTHER" id="PTHR21310:SF15">
    <property type="entry name" value="AMINOGLYCOSIDE PHOSPHOTRANSFERASE DOMAIN-CONTAINING PROTEIN"/>
    <property type="match status" value="1"/>
</dbReference>
<organism evidence="2 3">
    <name type="scientific">Lentinula lateritia</name>
    <dbReference type="NCBI Taxonomy" id="40482"/>
    <lineage>
        <taxon>Eukaryota</taxon>
        <taxon>Fungi</taxon>
        <taxon>Dikarya</taxon>
        <taxon>Basidiomycota</taxon>
        <taxon>Agaricomycotina</taxon>
        <taxon>Agaricomycetes</taxon>
        <taxon>Agaricomycetidae</taxon>
        <taxon>Agaricales</taxon>
        <taxon>Marasmiineae</taxon>
        <taxon>Omphalotaceae</taxon>
        <taxon>Lentinula</taxon>
    </lineage>
</organism>
<dbReference type="InterPro" id="IPR011009">
    <property type="entry name" value="Kinase-like_dom_sf"/>
</dbReference>
<dbReference type="PANTHER" id="PTHR21310">
    <property type="entry name" value="AMINOGLYCOSIDE PHOSPHOTRANSFERASE-RELATED-RELATED"/>
    <property type="match status" value="1"/>
</dbReference>
<protein>
    <recommendedName>
        <fullName evidence="1">Aminoglycoside phosphotransferase domain-containing protein</fullName>
    </recommendedName>
</protein>
<feature type="domain" description="Aminoglycoside phosphotransferase" evidence="1">
    <location>
        <begin position="32"/>
        <end position="289"/>
    </location>
</feature>
<dbReference type="AlphaFoldDB" id="A0A9W9DGV7"/>
<reference evidence="2" key="2">
    <citation type="journal article" date="2023" name="Proc. Natl. Acad. Sci. U.S.A.">
        <title>A global phylogenomic analysis of the shiitake genus Lentinula.</title>
        <authorList>
            <person name="Sierra-Patev S."/>
            <person name="Min B."/>
            <person name="Naranjo-Ortiz M."/>
            <person name="Looney B."/>
            <person name="Konkel Z."/>
            <person name="Slot J.C."/>
            <person name="Sakamoto Y."/>
            <person name="Steenwyk J.L."/>
            <person name="Rokas A."/>
            <person name="Carro J."/>
            <person name="Camarero S."/>
            <person name="Ferreira P."/>
            <person name="Molpeceres G."/>
            <person name="Ruiz-Duenas F.J."/>
            <person name="Serrano A."/>
            <person name="Henrissat B."/>
            <person name="Drula E."/>
            <person name="Hughes K.W."/>
            <person name="Mata J.L."/>
            <person name="Ishikawa N.K."/>
            <person name="Vargas-Isla R."/>
            <person name="Ushijima S."/>
            <person name="Smith C.A."/>
            <person name="Donoghue J."/>
            <person name="Ahrendt S."/>
            <person name="Andreopoulos W."/>
            <person name="He G."/>
            <person name="LaButti K."/>
            <person name="Lipzen A."/>
            <person name="Ng V."/>
            <person name="Riley R."/>
            <person name="Sandor L."/>
            <person name="Barry K."/>
            <person name="Martinez A.T."/>
            <person name="Xiao Y."/>
            <person name="Gibbons J.G."/>
            <person name="Terashima K."/>
            <person name="Grigoriev I.V."/>
            <person name="Hibbett D."/>
        </authorList>
    </citation>
    <scope>NUCLEOTIDE SEQUENCE</scope>
    <source>
        <strain evidence="2">Sp2 HRB7682 ss15</strain>
    </source>
</reference>
<dbReference type="Pfam" id="PF01636">
    <property type="entry name" value="APH"/>
    <property type="match status" value="1"/>
</dbReference>
<comment type="caution">
    <text evidence="2">The sequence shown here is derived from an EMBL/GenBank/DDBJ whole genome shotgun (WGS) entry which is preliminary data.</text>
</comment>
<evidence type="ECO:0000259" key="1">
    <source>
        <dbReference type="Pfam" id="PF01636"/>
    </source>
</evidence>
<dbReference type="InterPro" id="IPR002575">
    <property type="entry name" value="Aminoglycoside_PTrfase"/>
</dbReference>
<evidence type="ECO:0000313" key="2">
    <source>
        <dbReference type="EMBL" id="KAJ4469939.1"/>
    </source>
</evidence>
<dbReference type="Gene3D" id="3.30.200.20">
    <property type="entry name" value="Phosphorylase Kinase, domain 1"/>
    <property type="match status" value="1"/>
</dbReference>